<dbReference type="EMBL" id="OA884786">
    <property type="protein sequence ID" value="CAD7281294.1"/>
    <property type="molecule type" value="Genomic_DNA"/>
</dbReference>
<accession>A0A7R9BVI1</accession>
<dbReference type="AlphaFoldDB" id="A0A7R9BVI1"/>
<keyword evidence="3" id="KW-1185">Reference proteome</keyword>
<proteinExistence type="predicted"/>
<reference evidence="2" key="1">
    <citation type="submission" date="2020-11" db="EMBL/GenBank/DDBJ databases">
        <authorList>
            <person name="Tran Van P."/>
        </authorList>
    </citation>
    <scope>NUCLEOTIDE SEQUENCE</scope>
</reference>
<feature type="non-terminal residue" evidence="2">
    <location>
        <position position="1"/>
    </location>
</feature>
<name>A0A7R9BVI1_9CRUS</name>
<evidence type="ECO:0000256" key="1">
    <source>
        <dbReference type="SAM" id="MobiDB-lite"/>
    </source>
</evidence>
<feature type="region of interest" description="Disordered" evidence="1">
    <location>
        <begin position="1"/>
        <end position="46"/>
    </location>
</feature>
<gene>
    <name evidence="2" type="ORF">NMOB1V02_LOCUS8942</name>
</gene>
<sequence>NCVQVDSGSEVGVPPRCEGSSVPSTSVSNPVKDVDGSTQKPSLVAPTPSVADQVAALNNSLHQIKDWLEVVDKMLRQQPVTVGNVDEIAIQAEKQEQVVSLFRRSRGNRGVSGVQCQVSRAGSGRRVGLGRVESSRAAPRESLHIYCVAAGEMNGRIDSGRAVGWLASLEGLAWPTGPSLEPWPPN</sequence>
<dbReference type="OrthoDB" id="7486109at2759"/>
<dbReference type="EMBL" id="CAJPEX010002749">
    <property type="protein sequence ID" value="CAG0921446.1"/>
    <property type="molecule type" value="Genomic_DNA"/>
</dbReference>
<organism evidence="2">
    <name type="scientific">Notodromas monacha</name>
    <dbReference type="NCBI Taxonomy" id="399045"/>
    <lineage>
        <taxon>Eukaryota</taxon>
        <taxon>Metazoa</taxon>
        <taxon>Ecdysozoa</taxon>
        <taxon>Arthropoda</taxon>
        <taxon>Crustacea</taxon>
        <taxon>Oligostraca</taxon>
        <taxon>Ostracoda</taxon>
        <taxon>Podocopa</taxon>
        <taxon>Podocopida</taxon>
        <taxon>Cypridocopina</taxon>
        <taxon>Cypridoidea</taxon>
        <taxon>Cyprididae</taxon>
        <taxon>Notodromas</taxon>
    </lineage>
</organism>
<feature type="compositionally biased region" description="Low complexity" evidence="1">
    <location>
        <begin position="20"/>
        <end position="31"/>
    </location>
</feature>
<protein>
    <submittedName>
        <fullName evidence="2">Uncharacterized protein</fullName>
    </submittedName>
</protein>
<dbReference type="Proteomes" id="UP000678499">
    <property type="component" value="Unassembled WGS sequence"/>
</dbReference>
<evidence type="ECO:0000313" key="3">
    <source>
        <dbReference type="Proteomes" id="UP000678499"/>
    </source>
</evidence>
<evidence type="ECO:0000313" key="2">
    <source>
        <dbReference type="EMBL" id="CAD7281294.1"/>
    </source>
</evidence>